<comment type="similarity">
    <text evidence="3">Belongs to the transferase hexapeptide repeat family.</text>
</comment>
<dbReference type="InterPro" id="IPR005881">
    <property type="entry name" value="Ser_O-AcTrfase"/>
</dbReference>
<evidence type="ECO:0000256" key="3">
    <source>
        <dbReference type="PIRNR" id="PIRNR000441"/>
    </source>
</evidence>
<keyword evidence="2 3" id="KW-0012">Acyltransferase</keyword>
<dbReference type="GO" id="GO:0009001">
    <property type="term" value="F:serine O-acetyltransferase activity"/>
    <property type="evidence" value="ECO:0007669"/>
    <property type="project" value="UniProtKB-EC"/>
</dbReference>
<comment type="catalytic activity">
    <reaction evidence="3">
        <text>L-serine + acetyl-CoA = O-acetyl-L-serine + CoA</text>
        <dbReference type="Rhea" id="RHEA:24560"/>
        <dbReference type="ChEBI" id="CHEBI:33384"/>
        <dbReference type="ChEBI" id="CHEBI:57287"/>
        <dbReference type="ChEBI" id="CHEBI:57288"/>
        <dbReference type="ChEBI" id="CHEBI:58340"/>
        <dbReference type="EC" id="2.3.1.30"/>
    </reaction>
</comment>
<name>A0ABV2SD02_9GAMM</name>
<gene>
    <name evidence="4" type="ORF">V5J35_000837</name>
</gene>
<evidence type="ECO:0000256" key="2">
    <source>
        <dbReference type="ARBA" id="ARBA00023315"/>
    </source>
</evidence>
<dbReference type="Gene3D" id="2.160.10.10">
    <property type="entry name" value="Hexapeptide repeat proteins"/>
    <property type="match status" value="1"/>
</dbReference>
<proteinExistence type="inferred from homology"/>
<reference evidence="4 5" key="1">
    <citation type="submission" date="2024-06" db="EMBL/GenBank/DDBJ databases">
        <title>Genomic Encyclopedia of Type Strains, Phase V (KMG-V): Genome sequencing to study the core and pangenomes of soil and plant-associated prokaryotes.</title>
        <authorList>
            <person name="Whitman W."/>
        </authorList>
    </citation>
    <scope>NUCLEOTIDE SEQUENCE [LARGE SCALE GENOMIC DNA]</scope>
    <source>
        <strain evidence="4 5">NE40</strain>
    </source>
</reference>
<sequence length="180" mass="20870">MYSFKEYLIQELLDSDECFSWKKVFKKIKGSREADFIFWYRLAYVLYRKDNPFLKKISKKINRKIRFKYCCDIYRECNIDIGLNIVHLSGIVINPVAKIGKNFIVRQNTTIGIVDKDVDREIIIGDNVSIGANSCIIGDRLRIGNNVTIGAMSFVNEDIESNTVFYTEKRAVKKMLANCD</sequence>
<keyword evidence="5" id="KW-1185">Reference proteome</keyword>
<dbReference type="EMBL" id="JBEWTB010000002">
    <property type="protein sequence ID" value="MET4755645.1"/>
    <property type="molecule type" value="Genomic_DNA"/>
</dbReference>
<dbReference type="InterPro" id="IPR011004">
    <property type="entry name" value="Trimer_LpxA-like_sf"/>
</dbReference>
<dbReference type="Proteomes" id="UP001549366">
    <property type="component" value="Unassembled WGS sequence"/>
</dbReference>
<comment type="caution">
    <text evidence="4">The sequence shown here is derived from an EMBL/GenBank/DDBJ whole genome shotgun (WGS) entry which is preliminary data.</text>
</comment>
<dbReference type="PIRSF" id="PIRSF000441">
    <property type="entry name" value="CysE"/>
    <property type="match status" value="1"/>
</dbReference>
<dbReference type="PANTHER" id="PTHR42811">
    <property type="entry name" value="SERINE ACETYLTRANSFERASE"/>
    <property type="match status" value="1"/>
</dbReference>
<accession>A0ABV2SD02</accession>
<evidence type="ECO:0000256" key="1">
    <source>
        <dbReference type="ARBA" id="ARBA00022679"/>
    </source>
</evidence>
<evidence type="ECO:0000313" key="4">
    <source>
        <dbReference type="EMBL" id="MET4755645.1"/>
    </source>
</evidence>
<dbReference type="CDD" id="cd03354">
    <property type="entry name" value="LbH_SAT"/>
    <property type="match status" value="1"/>
</dbReference>
<dbReference type="EC" id="2.3.1.30" evidence="3"/>
<dbReference type="SUPFAM" id="SSF51161">
    <property type="entry name" value="Trimeric LpxA-like enzymes"/>
    <property type="match status" value="1"/>
</dbReference>
<keyword evidence="1 3" id="KW-0808">Transferase</keyword>
<dbReference type="InterPro" id="IPR045304">
    <property type="entry name" value="LbH_SAT"/>
</dbReference>
<organism evidence="4 5">
    <name type="scientific">Endozoicomonas lisbonensis</name>
    <dbReference type="NCBI Taxonomy" id="3120522"/>
    <lineage>
        <taxon>Bacteria</taxon>
        <taxon>Pseudomonadati</taxon>
        <taxon>Pseudomonadota</taxon>
        <taxon>Gammaproteobacteria</taxon>
        <taxon>Oceanospirillales</taxon>
        <taxon>Endozoicomonadaceae</taxon>
        <taxon>Endozoicomonas</taxon>
    </lineage>
</organism>
<dbReference type="RefSeq" id="WP_354010045.1">
    <property type="nucleotide sequence ID" value="NZ_JBEWTA010000001.1"/>
</dbReference>
<evidence type="ECO:0000313" key="5">
    <source>
        <dbReference type="Proteomes" id="UP001549366"/>
    </source>
</evidence>
<protein>
    <recommendedName>
        <fullName evidence="3">Serine acetyltransferase</fullName>
        <ecNumber evidence="3">2.3.1.30</ecNumber>
    </recommendedName>
</protein>